<proteinExistence type="predicted"/>
<accession>A0A8J5IR74</accession>
<evidence type="ECO:0000313" key="1">
    <source>
        <dbReference type="EMBL" id="KAG6960342.1"/>
    </source>
</evidence>
<feature type="non-terminal residue" evidence="1">
    <location>
        <position position="186"/>
    </location>
</feature>
<organism evidence="1 2">
    <name type="scientific">Phytophthora aleatoria</name>
    <dbReference type="NCBI Taxonomy" id="2496075"/>
    <lineage>
        <taxon>Eukaryota</taxon>
        <taxon>Sar</taxon>
        <taxon>Stramenopiles</taxon>
        <taxon>Oomycota</taxon>
        <taxon>Peronosporomycetes</taxon>
        <taxon>Peronosporales</taxon>
        <taxon>Peronosporaceae</taxon>
        <taxon>Phytophthora</taxon>
    </lineage>
</organism>
<dbReference type="Proteomes" id="UP000709295">
    <property type="component" value="Unassembled WGS sequence"/>
</dbReference>
<keyword evidence="2" id="KW-1185">Reference proteome</keyword>
<protein>
    <submittedName>
        <fullName evidence="1">Uncharacterized protein</fullName>
    </submittedName>
</protein>
<name>A0A8J5IR74_9STRA</name>
<reference evidence="1" key="1">
    <citation type="submission" date="2021-01" db="EMBL/GenBank/DDBJ databases">
        <title>Phytophthora aleatoria, a newly-described species from Pinus radiata is distinct from Phytophthora cactorum isolates based on comparative genomics.</title>
        <authorList>
            <person name="Mcdougal R."/>
            <person name="Panda P."/>
            <person name="Williams N."/>
            <person name="Studholme D.J."/>
        </authorList>
    </citation>
    <scope>NUCLEOTIDE SEQUENCE</scope>
    <source>
        <strain evidence="1">NZFS 4037</strain>
    </source>
</reference>
<comment type="caution">
    <text evidence="1">The sequence shown here is derived from an EMBL/GenBank/DDBJ whole genome shotgun (WGS) entry which is preliminary data.</text>
</comment>
<sequence length="186" mass="20628">VFGSPAYHSVPTKAHISFISNSPGKLQTRRVSVAAIGPTSIVAETPRVLPSHPNTQMVEDSERSRKLITQGLQLLFQCEYLVLVEYIEGIVPIVFVAYQLVLYQLPNIVYAPGGAEGWQSGAIENILLFTALEMCSLLALKVLMESKFAFFPLYQLAYALETQLELVQVDVFIATIVLLPFELAHF</sequence>
<dbReference type="EMBL" id="JAENGY010000563">
    <property type="protein sequence ID" value="KAG6960342.1"/>
    <property type="molecule type" value="Genomic_DNA"/>
</dbReference>
<gene>
    <name evidence="1" type="ORF">JG688_00009645</name>
</gene>
<dbReference type="AlphaFoldDB" id="A0A8J5IR74"/>
<feature type="non-terminal residue" evidence="1">
    <location>
        <position position="1"/>
    </location>
</feature>
<evidence type="ECO:0000313" key="2">
    <source>
        <dbReference type="Proteomes" id="UP000709295"/>
    </source>
</evidence>